<evidence type="ECO:0000313" key="2">
    <source>
        <dbReference type="EMBL" id="GIQ69601.1"/>
    </source>
</evidence>
<dbReference type="AlphaFoldDB" id="A0A8J4H500"/>
<dbReference type="RefSeq" id="WP_213412396.1">
    <property type="nucleotide sequence ID" value="NZ_BOVK01000031.1"/>
</dbReference>
<organism evidence="2 3">
    <name type="scientific">Xylanibacillus composti</name>
    <dbReference type="NCBI Taxonomy" id="1572762"/>
    <lineage>
        <taxon>Bacteria</taxon>
        <taxon>Bacillati</taxon>
        <taxon>Bacillota</taxon>
        <taxon>Bacilli</taxon>
        <taxon>Bacillales</taxon>
        <taxon>Paenibacillaceae</taxon>
        <taxon>Xylanibacillus</taxon>
    </lineage>
</organism>
<dbReference type="EMBL" id="BOVK01000031">
    <property type="protein sequence ID" value="GIQ69601.1"/>
    <property type="molecule type" value="Genomic_DNA"/>
</dbReference>
<comment type="caution">
    <text evidence="2">The sequence shown here is derived from an EMBL/GenBank/DDBJ whole genome shotgun (WGS) entry which is preliminary data.</text>
</comment>
<proteinExistence type="predicted"/>
<dbReference type="Proteomes" id="UP000677918">
    <property type="component" value="Unassembled WGS sequence"/>
</dbReference>
<feature type="compositionally biased region" description="Basic residues" evidence="1">
    <location>
        <begin position="35"/>
        <end position="44"/>
    </location>
</feature>
<evidence type="ECO:0000256" key="1">
    <source>
        <dbReference type="SAM" id="MobiDB-lite"/>
    </source>
</evidence>
<protein>
    <submittedName>
        <fullName evidence="2">Uncharacterized protein</fullName>
    </submittedName>
</protein>
<gene>
    <name evidence="2" type="ORF">XYCOK13_24250</name>
</gene>
<name>A0A8J4H500_9BACL</name>
<feature type="region of interest" description="Disordered" evidence="1">
    <location>
        <begin position="17"/>
        <end position="62"/>
    </location>
</feature>
<reference evidence="2" key="1">
    <citation type="submission" date="2021-04" db="EMBL/GenBank/DDBJ databases">
        <title>Draft genome sequence of Xylanibacillus composti strain K13.</title>
        <authorList>
            <person name="Uke A."/>
            <person name="Chhe C."/>
            <person name="Baramee S."/>
            <person name="Kosugi A."/>
        </authorList>
    </citation>
    <scope>NUCLEOTIDE SEQUENCE</scope>
    <source>
        <strain evidence="2">K13</strain>
    </source>
</reference>
<evidence type="ECO:0000313" key="3">
    <source>
        <dbReference type="Proteomes" id="UP000677918"/>
    </source>
</evidence>
<sequence>MFKRWLEKLLHSKSSQRYRSKPYHRYASSDDYKKRSAYGHRPHHQYGQSYYKKRKYSSSFSS</sequence>
<keyword evidence="3" id="KW-1185">Reference proteome</keyword>
<accession>A0A8J4H500</accession>